<dbReference type="Proteomes" id="UP001258945">
    <property type="component" value="Unassembled WGS sequence"/>
</dbReference>
<sequence length="258" mass="28016">MRGGLTRRRALLSASALVALGATGQAREIRGLLPWQPGEVWPPETMAQPGSWLFLTADEAAVIEVIAERMIPTDSLGPGGRDAGCAIFIDRQLAGPYGRRDGWYMQGPFPADPLPTQGYQLPFTPRQIYRQGLAALARHVAASFSNRRFQDLGGEDQDKLLTGLEKGEVKLDGFDGKVLFEQIYGNVMEGYFADPIYGGNKGMVGWRMIGFPGARYDFRDVIAHPNQRYTIPPVGLMGRPEWGGPGGPPITAGSGGRI</sequence>
<dbReference type="KEGG" id="rgi:RGI145_05480"/>
<dbReference type="EC" id="1.-.-.-" evidence="2"/>
<dbReference type="EMBL" id="JAVVDO010000001">
    <property type="protein sequence ID" value="MDT8329433.1"/>
    <property type="molecule type" value="Genomic_DNA"/>
</dbReference>
<accession>A0A1L7ACW6</accession>
<dbReference type="Pfam" id="PF13618">
    <property type="entry name" value="Gluconate_2-dh3"/>
    <property type="match status" value="1"/>
</dbReference>
<dbReference type="Proteomes" id="UP000185494">
    <property type="component" value="Chromosome 1"/>
</dbReference>
<evidence type="ECO:0000313" key="3">
    <source>
        <dbReference type="Proteomes" id="UP000185494"/>
    </source>
</evidence>
<reference evidence="2 4" key="2">
    <citation type="journal article" date="2019" name="Microb. Pathog.">
        <title>Comparison of VITEK 2, MALDI-TOF MS, 16S rRNA gene sequencing, and whole-genome sequencing for identification of Roseomonas mucosa.</title>
        <authorList>
            <person name="Rudolph W.W."/>
            <person name="Gunzer F."/>
            <person name="Trauth M."/>
            <person name="Bunk B."/>
            <person name="Bigge R."/>
            <person name="Schrottner P."/>
        </authorList>
    </citation>
    <scope>NUCLEOTIDE SEQUENCE [LARGE SCALE GENOMIC DNA]</scope>
    <source>
        <strain evidence="2 4">DSM 103800</strain>
    </source>
</reference>
<name>A0A1L7ACW6_9PROT</name>
<evidence type="ECO:0000313" key="2">
    <source>
        <dbReference type="EMBL" id="MDT8329433.1"/>
    </source>
</evidence>
<protein>
    <submittedName>
        <fullName evidence="1 2">Gluconate 2-dehydrogenase</fullName>
        <ecNumber evidence="2">1.-.-.-</ecNumber>
    </submittedName>
</protein>
<organism evidence="1 3">
    <name type="scientific">Roseomonas gilardii</name>
    <dbReference type="NCBI Taxonomy" id="257708"/>
    <lineage>
        <taxon>Bacteria</taxon>
        <taxon>Pseudomonadati</taxon>
        <taxon>Pseudomonadota</taxon>
        <taxon>Alphaproteobacteria</taxon>
        <taxon>Acetobacterales</taxon>
        <taxon>Roseomonadaceae</taxon>
        <taxon>Roseomonas</taxon>
    </lineage>
</organism>
<evidence type="ECO:0000313" key="4">
    <source>
        <dbReference type="Proteomes" id="UP001258945"/>
    </source>
</evidence>
<gene>
    <name evidence="1" type="ORF">RGI145_05480</name>
    <name evidence="2" type="ORF">RQ831_00110</name>
</gene>
<keyword evidence="2" id="KW-0560">Oxidoreductase</keyword>
<keyword evidence="4" id="KW-1185">Reference proteome</keyword>
<dbReference type="AlphaFoldDB" id="A0A1L7ACW6"/>
<reference evidence="1 3" key="1">
    <citation type="submission" date="2016-05" db="EMBL/GenBank/DDBJ databases">
        <title>Complete Genome and Methylome Analysis of Psychrotrophic Bacterial Isolates from Antarctic Lake Untersee.</title>
        <authorList>
            <person name="Fomenkov A."/>
            <person name="Akimov V.N."/>
            <person name="Vasilyeva L.V."/>
            <person name="Andersen D."/>
            <person name="Vincze T."/>
            <person name="Roberts R.J."/>
        </authorList>
    </citation>
    <scope>NUCLEOTIDE SEQUENCE [LARGE SCALE GENOMIC DNA]</scope>
    <source>
        <strain evidence="1 3">U14-5</strain>
    </source>
</reference>
<dbReference type="EMBL" id="CP015583">
    <property type="protein sequence ID" value="APT56638.1"/>
    <property type="molecule type" value="Genomic_DNA"/>
</dbReference>
<dbReference type="RefSeq" id="WP_075797575.1">
    <property type="nucleotide sequence ID" value="NZ_CP015583.1"/>
</dbReference>
<dbReference type="STRING" id="257708.RGI145_05480"/>
<reference evidence="2" key="3">
    <citation type="submission" date="2023-09" db="EMBL/GenBank/DDBJ databases">
        <authorList>
            <person name="Schober I."/>
            <person name="Bunk B."/>
        </authorList>
    </citation>
    <scope>NUCLEOTIDE SEQUENCE</scope>
    <source>
        <strain evidence="2">DSM 103800</strain>
    </source>
</reference>
<proteinExistence type="predicted"/>
<dbReference type="InterPro" id="IPR027056">
    <property type="entry name" value="Gluconate_2DH_su3"/>
</dbReference>
<evidence type="ECO:0000313" key="1">
    <source>
        <dbReference type="EMBL" id="APT56638.1"/>
    </source>
</evidence>
<dbReference type="GO" id="GO:0016491">
    <property type="term" value="F:oxidoreductase activity"/>
    <property type="evidence" value="ECO:0007669"/>
    <property type="project" value="UniProtKB-KW"/>
</dbReference>
<dbReference type="eggNOG" id="ENOG502Z7SX">
    <property type="taxonomic scope" value="Bacteria"/>
</dbReference>